<dbReference type="SMR" id="A0A8T0J241"/>
<dbReference type="PANTHER" id="PTHR43085">
    <property type="entry name" value="HEXOKINASE FAMILY MEMBER"/>
    <property type="match status" value="1"/>
</dbReference>
<comment type="similarity">
    <text evidence="1">Belongs to the carbohydrate kinase PfkB family.</text>
</comment>
<dbReference type="SUPFAM" id="SSF53613">
    <property type="entry name" value="Ribokinase-like"/>
    <property type="match status" value="1"/>
</dbReference>
<keyword evidence="7" id="KW-1185">Reference proteome</keyword>
<dbReference type="GO" id="GO:0016301">
    <property type="term" value="F:kinase activity"/>
    <property type="evidence" value="ECO:0007669"/>
    <property type="project" value="UniProtKB-KW"/>
</dbReference>
<proteinExistence type="inferred from homology"/>
<feature type="region of interest" description="Disordered" evidence="4">
    <location>
        <begin position="72"/>
        <end position="101"/>
    </location>
</feature>
<reference evidence="6" key="1">
    <citation type="submission" date="2020-06" db="EMBL/GenBank/DDBJ databases">
        <title>WGS assembly of Ceratodon purpureus strain R40.</title>
        <authorList>
            <person name="Carey S.B."/>
            <person name="Jenkins J."/>
            <person name="Shu S."/>
            <person name="Lovell J.T."/>
            <person name="Sreedasyam A."/>
            <person name="Maumus F."/>
            <person name="Tiley G.P."/>
            <person name="Fernandez-Pozo N."/>
            <person name="Barry K."/>
            <person name="Chen C."/>
            <person name="Wang M."/>
            <person name="Lipzen A."/>
            <person name="Daum C."/>
            <person name="Saski C.A."/>
            <person name="Payton A.C."/>
            <person name="Mcbreen J.C."/>
            <person name="Conrad R.E."/>
            <person name="Kollar L.M."/>
            <person name="Olsson S."/>
            <person name="Huttunen S."/>
            <person name="Landis J.B."/>
            <person name="Wickett N.J."/>
            <person name="Johnson M.G."/>
            <person name="Rensing S.A."/>
            <person name="Grimwood J."/>
            <person name="Schmutz J."/>
            <person name="Mcdaniel S.F."/>
        </authorList>
    </citation>
    <scope>NUCLEOTIDE SEQUENCE</scope>
    <source>
        <strain evidence="6">R40</strain>
    </source>
</reference>
<dbReference type="AlphaFoldDB" id="A0A8T0J241"/>
<comment type="caution">
    <text evidence="6">The sequence shown here is derived from an EMBL/GenBank/DDBJ whole genome shotgun (WGS) entry which is preliminary data.</text>
</comment>
<evidence type="ECO:0000256" key="2">
    <source>
        <dbReference type="ARBA" id="ARBA00022679"/>
    </source>
</evidence>
<evidence type="ECO:0000313" key="6">
    <source>
        <dbReference type="EMBL" id="KAG0589199.1"/>
    </source>
</evidence>
<name>A0A8T0J241_CERPU</name>
<keyword evidence="2" id="KW-0808">Transferase</keyword>
<dbReference type="Gene3D" id="3.40.1190.20">
    <property type="match status" value="1"/>
</dbReference>
<dbReference type="Pfam" id="PF00294">
    <property type="entry name" value="PfkB"/>
    <property type="match status" value="1"/>
</dbReference>
<dbReference type="InterPro" id="IPR029056">
    <property type="entry name" value="Ribokinase-like"/>
</dbReference>
<organism evidence="6 7">
    <name type="scientific">Ceratodon purpureus</name>
    <name type="common">Fire moss</name>
    <name type="synonym">Dicranum purpureum</name>
    <dbReference type="NCBI Taxonomy" id="3225"/>
    <lineage>
        <taxon>Eukaryota</taxon>
        <taxon>Viridiplantae</taxon>
        <taxon>Streptophyta</taxon>
        <taxon>Embryophyta</taxon>
        <taxon>Bryophyta</taxon>
        <taxon>Bryophytina</taxon>
        <taxon>Bryopsida</taxon>
        <taxon>Dicranidae</taxon>
        <taxon>Pseudoditrichales</taxon>
        <taxon>Ditrichaceae</taxon>
        <taxon>Ceratodon</taxon>
    </lineage>
</organism>
<dbReference type="GO" id="GO:0009658">
    <property type="term" value="P:chloroplast organization"/>
    <property type="evidence" value="ECO:0007669"/>
    <property type="project" value="TreeGrafter"/>
</dbReference>
<dbReference type="InterPro" id="IPR050306">
    <property type="entry name" value="PfkB_Carbo_kinase"/>
</dbReference>
<evidence type="ECO:0000313" key="7">
    <source>
        <dbReference type="Proteomes" id="UP000822688"/>
    </source>
</evidence>
<dbReference type="Proteomes" id="UP000822688">
    <property type="component" value="Chromosome 1"/>
</dbReference>
<dbReference type="CDD" id="cd01167">
    <property type="entry name" value="bac_FRK"/>
    <property type="match status" value="1"/>
</dbReference>
<keyword evidence="3" id="KW-0418">Kinase</keyword>
<protein>
    <recommendedName>
        <fullName evidence="5">Carbohydrate kinase PfkB domain-containing protein</fullName>
    </recommendedName>
</protein>
<evidence type="ECO:0000256" key="1">
    <source>
        <dbReference type="ARBA" id="ARBA00010688"/>
    </source>
</evidence>
<evidence type="ECO:0000259" key="5">
    <source>
        <dbReference type="Pfam" id="PF00294"/>
    </source>
</evidence>
<dbReference type="GO" id="GO:0042644">
    <property type="term" value="C:chloroplast nucleoid"/>
    <property type="evidence" value="ECO:0007669"/>
    <property type="project" value="TreeGrafter"/>
</dbReference>
<dbReference type="GO" id="GO:0042793">
    <property type="term" value="P:plastid transcription"/>
    <property type="evidence" value="ECO:0007669"/>
    <property type="project" value="TreeGrafter"/>
</dbReference>
<evidence type="ECO:0000256" key="3">
    <source>
        <dbReference type="ARBA" id="ARBA00022777"/>
    </source>
</evidence>
<dbReference type="PANTHER" id="PTHR43085:SF10">
    <property type="entry name" value="FRUCTOKINASE-LIKE 1, CHLOROPLASTIC"/>
    <property type="match status" value="1"/>
</dbReference>
<accession>A0A8T0J241</accession>
<evidence type="ECO:0000256" key="4">
    <source>
        <dbReference type="SAM" id="MobiDB-lite"/>
    </source>
</evidence>
<gene>
    <name evidence="6" type="ORF">KC19_1G003400</name>
</gene>
<sequence length="492" mass="55054">MATGLLGPRFQVVEAGCKSMDLGVIGSRLIGGYPLNAHSSLSRGRFCRIPVLRVPFPRREVLVSAIKGKSEPGTVNASKGKASTSTTKRVSRKKKVVEEDEDSVDEDVEEYDWPPLVCCFGEAHYEFIPSVRPYERQMDEDIYSSWKGLQWSPPEFARAPGSSPSNVAVALARLGGKVVFMGKVGNDVFGHELLLTLNTNGVQTRGVKIADRYGTGVSLMRLTHGNGAGIQMTCETPSVEATLKPEEVDLDILKEARMFQFTSISLMYDPLRSTLMSSIDAARKGGSEIFFDVNLPLPYWKSRETTWNTIQKAWMKSTMIEVTKQELEFLLGEELYEKKRLRQSVYFSKSVEEMKQLTSGREEYHYMPEELTQLWHKNLRILFVTDGTWRIHYYTPTFHGSVAGTEDVLVTPFSCDRTGSGDAVIAAIIRKLTTQPQLLLDQDKLEKALRFSICAGIVSQWTVGAIRGFPTESAAQNLTEQVYPPSMVLYTI</sequence>
<dbReference type="InterPro" id="IPR011611">
    <property type="entry name" value="PfkB_dom"/>
</dbReference>
<dbReference type="OrthoDB" id="415590at2759"/>
<feature type="domain" description="Carbohydrate kinase PfkB" evidence="5">
    <location>
        <begin position="147"/>
        <end position="457"/>
    </location>
</feature>
<dbReference type="EMBL" id="CM026421">
    <property type="protein sequence ID" value="KAG0589199.1"/>
    <property type="molecule type" value="Genomic_DNA"/>
</dbReference>